<feature type="transmembrane region" description="Helical" evidence="1">
    <location>
        <begin position="282"/>
        <end position="302"/>
    </location>
</feature>
<name>A0A1G5SI37_9PROT</name>
<proteinExistence type="predicted"/>
<keyword evidence="1" id="KW-1133">Transmembrane helix</keyword>
<dbReference type="SUPFAM" id="SSF53448">
    <property type="entry name" value="Nucleotide-diphospho-sugar transferases"/>
    <property type="match status" value="1"/>
</dbReference>
<dbReference type="PANTHER" id="PTHR43646">
    <property type="entry name" value="GLYCOSYLTRANSFERASE"/>
    <property type="match status" value="1"/>
</dbReference>
<dbReference type="InterPro" id="IPR001173">
    <property type="entry name" value="Glyco_trans_2-like"/>
</dbReference>
<dbReference type="Pfam" id="PF00535">
    <property type="entry name" value="Glycos_transf_2"/>
    <property type="match status" value="1"/>
</dbReference>
<evidence type="ECO:0000259" key="2">
    <source>
        <dbReference type="Pfam" id="PF00535"/>
    </source>
</evidence>
<evidence type="ECO:0000313" key="3">
    <source>
        <dbReference type="EMBL" id="SCZ86873.1"/>
    </source>
</evidence>
<keyword evidence="4" id="KW-1185">Reference proteome</keyword>
<evidence type="ECO:0000313" key="4">
    <source>
        <dbReference type="Proteomes" id="UP000198729"/>
    </source>
</evidence>
<reference evidence="3 4" key="1">
    <citation type="submission" date="2016-10" db="EMBL/GenBank/DDBJ databases">
        <authorList>
            <person name="de Groot N.N."/>
        </authorList>
    </citation>
    <scope>NUCLEOTIDE SEQUENCE [LARGE SCALE GENOMIC DNA]</scope>
    <source>
        <strain evidence="3">1</strain>
    </source>
</reference>
<sequence>MWSCKLYAILLSVIYFAFIGLLLWWGIVLAPWRAWSTRESLVPLPNSTAQPPFGTVTVLIPARNEAETITQTLNALQAQNVNLRIIVIDDQSEDNTALIARQHGTTVISGTVPPVNWSGKLWALQQGLQATQTRYTLLLDADITLAPGALAALLLHARKNDLALVSLMATLPVERFVERLLIPAFIFFFKLLYPFSLANNPASRVAAAAGGCILVETEALRSVNAFESIHGTLIDDCTLAARIKHAGYKTWIGLSHGAYSHRGYDNLFQIWNMVARTAFTQLNYSLVLLLVCTLIMTSMFWLAPALAIICTDSACLLAWILSWMAMWIVFTPTLRFYQRSPLWAITLPLIGTLYLLMTWTSAFRYWRGERAQWKSRRYGVTKYD</sequence>
<feature type="transmembrane region" description="Helical" evidence="1">
    <location>
        <begin position="6"/>
        <end position="30"/>
    </location>
</feature>
<keyword evidence="3" id="KW-0808">Transferase</keyword>
<dbReference type="GO" id="GO:0016740">
    <property type="term" value="F:transferase activity"/>
    <property type="evidence" value="ECO:0007669"/>
    <property type="project" value="UniProtKB-KW"/>
</dbReference>
<feature type="transmembrane region" description="Helical" evidence="1">
    <location>
        <begin position="314"/>
        <end position="330"/>
    </location>
</feature>
<organism evidence="3 4">
    <name type="scientific">Nitrosomonas mobilis</name>
    <dbReference type="NCBI Taxonomy" id="51642"/>
    <lineage>
        <taxon>Bacteria</taxon>
        <taxon>Pseudomonadati</taxon>
        <taxon>Pseudomonadota</taxon>
        <taxon>Betaproteobacteria</taxon>
        <taxon>Nitrosomonadales</taxon>
        <taxon>Nitrosomonadaceae</taxon>
        <taxon>Nitrosomonas</taxon>
    </lineage>
</organism>
<dbReference type="STRING" id="51642.NSMM_800067"/>
<dbReference type="PANTHER" id="PTHR43646:SF3">
    <property type="entry name" value="SLR1566 PROTEIN"/>
    <property type="match status" value="1"/>
</dbReference>
<gene>
    <name evidence="3" type="ORF">NSMM_800067</name>
</gene>
<feature type="transmembrane region" description="Helical" evidence="1">
    <location>
        <begin position="342"/>
        <end position="366"/>
    </location>
</feature>
<keyword evidence="1" id="KW-0472">Membrane</keyword>
<dbReference type="EMBL" id="FMWO01000092">
    <property type="protein sequence ID" value="SCZ86873.1"/>
    <property type="molecule type" value="Genomic_DNA"/>
</dbReference>
<dbReference type="InterPro" id="IPR029044">
    <property type="entry name" value="Nucleotide-diphossugar_trans"/>
</dbReference>
<dbReference type="Proteomes" id="UP000198729">
    <property type="component" value="Unassembled WGS sequence"/>
</dbReference>
<dbReference type="NCBIfam" id="TIGR03469">
    <property type="entry name" value="HpnB"/>
    <property type="match status" value="1"/>
</dbReference>
<feature type="domain" description="Glycosyltransferase 2-like" evidence="2">
    <location>
        <begin position="57"/>
        <end position="220"/>
    </location>
</feature>
<dbReference type="InterPro" id="IPR017832">
    <property type="entry name" value="Glyco_trans_2_hopen-assoc_HpnB"/>
</dbReference>
<evidence type="ECO:0000256" key="1">
    <source>
        <dbReference type="SAM" id="Phobius"/>
    </source>
</evidence>
<accession>A0A1G5SI37</accession>
<dbReference type="AlphaFoldDB" id="A0A1G5SI37"/>
<protein>
    <submittedName>
        <fullName evidence="3">Glycosyl transferase, family 2</fullName>
    </submittedName>
</protein>
<dbReference type="Gene3D" id="3.90.550.10">
    <property type="entry name" value="Spore Coat Polysaccharide Biosynthesis Protein SpsA, Chain A"/>
    <property type="match status" value="1"/>
</dbReference>
<keyword evidence="1" id="KW-0812">Transmembrane</keyword>